<dbReference type="InterPro" id="IPR036526">
    <property type="entry name" value="C-N_Hydrolase_sf"/>
</dbReference>
<keyword evidence="6 8" id="KW-0472">Membrane</keyword>
<feature type="transmembrane region" description="Helical" evidence="8">
    <location>
        <begin position="65"/>
        <end position="86"/>
    </location>
</feature>
<keyword evidence="11" id="KW-1185">Reference proteome</keyword>
<dbReference type="OrthoDB" id="2626014at2759"/>
<dbReference type="GO" id="GO:0016410">
    <property type="term" value="F:N-acyltransferase activity"/>
    <property type="evidence" value="ECO:0007669"/>
    <property type="project" value="InterPro"/>
</dbReference>
<feature type="transmembrane region" description="Helical" evidence="8">
    <location>
        <begin position="26"/>
        <end position="53"/>
    </location>
</feature>
<evidence type="ECO:0000313" key="10">
    <source>
        <dbReference type="EMBL" id="RIB08697.1"/>
    </source>
</evidence>
<keyword evidence="5 8" id="KW-1133">Transmembrane helix</keyword>
<dbReference type="PANTHER" id="PTHR38686">
    <property type="entry name" value="APOLIPOPROTEIN N-ACYLTRANSFERASE"/>
    <property type="match status" value="1"/>
</dbReference>
<dbReference type="Proteomes" id="UP000266673">
    <property type="component" value="Unassembled WGS sequence"/>
</dbReference>
<feature type="transmembrane region" description="Helical" evidence="8">
    <location>
        <begin position="98"/>
        <end position="116"/>
    </location>
</feature>
<evidence type="ECO:0000256" key="7">
    <source>
        <dbReference type="ARBA" id="ARBA00023315"/>
    </source>
</evidence>
<dbReference type="AlphaFoldDB" id="A0A397UHY2"/>
<accession>A0A397UHY2</accession>
<feature type="transmembrane region" description="Helical" evidence="8">
    <location>
        <begin position="244"/>
        <end position="267"/>
    </location>
</feature>
<evidence type="ECO:0000256" key="8">
    <source>
        <dbReference type="SAM" id="Phobius"/>
    </source>
</evidence>
<feature type="transmembrane region" description="Helical" evidence="8">
    <location>
        <begin position="128"/>
        <end position="148"/>
    </location>
</feature>
<keyword evidence="10" id="KW-0378">Hydrolase</keyword>
<evidence type="ECO:0000256" key="1">
    <source>
        <dbReference type="ARBA" id="ARBA00004651"/>
    </source>
</evidence>
<feature type="transmembrane region" description="Helical" evidence="8">
    <location>
        <begin position="521"/>
        <end position="540"/>
    </location>
</feature>
<evidence type="ECO:0000256" key="6">
    <source>
        <dbReference type="ARBA" id="ARBA00023136"/>
    </source>
</evidence>
<organism evidence="10 11">
    <name type="scientific">Gigaspora rosea</name>
    <dbReference type="NCBI Taxonomy" id="44941"/>
    <lineage>
        <taxon>Eukaryota</taxon>
        <taxon>Fungi</taxon>
        <taxon>Fungi incertae sedis</taxon>
        <taxon>Mucoromycota</taxon>
        <taxon>Glomeromycotina</taxon>
        <taxon>Glomeromycetes</taxon>
        <taxon>Diversisporales</taxon>
        <taxon>Gigasporaceae</taxon>
        <taxon>Gigaspora</taxon>
    </lineage>
</organism>
<sequence>MDLSGHLRTPSQTSFSSLSNSPKLHFLIPILPILTVFGPGFQSISTFTFLWFILSIFYIRNTSKWWLFLIYYILNSVGFMFAYLNMFGAVGLKGYPGIMFSIGLLINLIMFLSLILDKISQHMFNVVGWARILTFPFVWTGLWTIFLYTWAFGDMTNYAFSLLGVDEIMQFASFAGLGGINFILAWGGPIGCDVLTNWLLINTQNSLNVQNGGSLIIDQDLEDHSTDTILSTNNIRRRRHFFKFSIPSIFTSLFVYLVVLFLIISYGSIRLSTGYLPFYQQSINDLVPSPLITMGCVIRQNSSINSDYIETTRELAANGSKIVLWSEGSGNITDTTQLNELFTSLTNISQTYNTYVGVAYLDFRPEQPHYNKLAVISPSGDIIIDYAKSNLVPFMESTVFNRGVNVLQTNITKEFGVIGAAICFDYDFPSLIKQASKKNVNLMLDASPVGILHARMNAVRSIENGFTMLRCNANGISGVWGPYGQPYHYVPTTITNTKYVIFQVPLYPRVKTVYGIFGETFGWICVAMSGVIIIAMIIGWKGSAKWKATILKWF</sequence>
<protein>
    <submittedName>
        <fullName evidence="10">Carbon-nitrogen hydrolase</fullName>
    </submittedName>
</protein>
<evidence type="ECO:0000256" key="2">
    <source>
        <dbReference type="ARBA" id="ARBA00022475"/>
    </source>
</evidence>
<gene>
    <name evidence="10" type="ORF">C2G38_2044931</name>
</gene>
<comment type="subcellular location">
    <subcellularLocation>
        <location evidence="1">Cell membrane</location>
        <topology evidence="1">Multi-pass membrane protein</topology>
    </subcellularLocation>
</comment>
<reference evidence="10 11" key="1">
    <citation type="submission" date="2018-06" db="EMBL/GenBank/DDBJ databases">
        <title>Comparative genomics reveals the genomic features of Rhizophagus irregularis, R. cerebriforme, R. diaphanum and Gigaspora rosea, and their symbiotic lifestyle signature.</title>
        <authorList>
            <person name="Morin E."/>
            <person name="San Clemente H."/>
            <person name="Chen E.C.H."/>
            <person name="De La Providencia I."/>
            <person name="Hainaut M."/>
            <person name="Kuo A."/>
            <person name="Kohler A."/>
            <person name="Murat C."/>
            <person name="Tang N."/>
            <person name="Roy S."/>
            <person name="Loubradou J."/>
            <person name="Henrissat B."/>
            <person name="Grigoriev I.V."/>
            <person name="Corradi N."/>
            <person name="Roux C."/>
            <person name="Martin F.M."/>
        </authorList>
    </citation>
    <scope>NUCLEOTIDE SEQUENCE [LARGE SCALE GENOMIC DNA]</scope>
    <source>
        <strain evidence="10 11">DAOM 194757</strain>
    </source>
</reference>
<keyword evidence="2" id="KW-1003">Cell membrane</keyword>
<dbReference type="GO" id="GO:0042158">
    <property type="term" value="P:lipoprotein biosynthetic process"/>
    <property type="evidence" value="ECO:0007669"/>
    <property type="project" value="InterPro"/>
</dbReference>
<evidence type="ECO:0000313" key="11">
    <source>
        <dbReference type="Proteomes" id="UP000266673"/>
    </source>
</evidence>
<dbReference type="InterPro" id="IPR003010">
    <property type="entry name" value="C-N_Hydrolase"/>
</dbReference>
<dbReference type="PANTHER" id="PTHR38686:SF1">
    <property type="entry name" value="APOLIPOPROTEIN N-ACYLTRANSFERASE"/>
    <property type="match status" value="1"/>
</dbReference>
<evidence type="ECO:0000256" key="4">
    <source>
        <dbReference type="ARBA" id="ARBA00022692"/>
    </source>
</evidence>
<proteinExistence type="predicted"/>
<dbReference type="Pfam" id="PF00795">
    <property type="entry name" value="CN_hydrolase"/>
    <property type="match status" value="1"/>
</dbReference>
<comment type="caution">
    <text evidence="10">The sequence shown here is derived from an EMBL/GenBank/DDBJ whole genome shotgun (WGS) entry which is preliminary data.</text>
</comment>
<dbReference type="GO" id="GO:0016787">
    <property type="term" value="F:hydrolase activity"/>
    <property type="evidence" value="ECO:0007669"/>
    <property type="project" value="UniProtKB-KW"/>
</dbReference>
<feature type="domain" description="CN hydrolase" evidence="9">
    <location>
        <begin position="287"/>
        <end position="506"/>
    </location>
</feature>
<evidence type="ECO:0000256" key="3">
    <source>
        <dbReference type="ARBA" id="ARBA00022679"/>
    </source>
</evidence>
<dbReference type="PROSITE" id="PS50263">
    <property type="entry name" value="CN_HYDROLASE"/>
    <property type="match status" value="1"/>
</dbReference>
<dbReference type="Gene3D" id="3.60.110.10">
    <property type="entry name" value="Carbon-nitrogen hydrolase"/>
    <property type="match status" value="1"/>
</dbReference>
<dbReference type="InterPro" id="IPR004563">
    <property type="entry name" value="Apolipo_AcylTrfase"/>
</dbReference>
<keyword evidence="3" id="KW-0808">Transferase</keyword>
<dbReference type="STRING" id="44941.A0A397UHY2"/>
<dbReference type="SUPFAM" id="SSF56317">
    <property type="entry name" value="Carbon-nitrogen hydrolase"/>
    <property type="match status" value="1"/>
</dbReference>
<evidence type="ECO:0000256" key="5">
    <source>
        <dbReference type="ARBA" id="ARBA00022989"/>
    </source>
</evidence>
<dbReference type="EMBL" id="QKWP01001474">
    <property type="protein sequence ID" value="RIB08697.1"/>
    <property type="molecule type" value="Genomic_DNA"/>
</dbReference>
<keyword evidence="4 8" id="KW-0812">Transmembrane</keyword>
<dbReference type="GO" id="GO:0005886">
    <property type="term" value="C:plasma membrane"/>
    <property type="evidence" value="ECO:0007669"/>
    <property type="project" value="UniProtKB-SubCell"/>
</dbReference>
<keyword evidence="7" id="KW-0012">Acyltransferase</keyword>
<name>A0A397UHY2_9GLOM</name>
<evidence type="ECO:0000259" key="9">
    <source>
        <dbReference type="PROSITE" id="PS50263"/>
    </source>
</evidence>